<evidence type="ECO:0000256" key="8">
    <source>
        <dbReference type="ARBA" id="ARBA00023277"/>
    </source>
</evidence>
<feature type="region of interest" description="Disordered" evidence="11">
    <location>
        <begin position="911"/>
        <end position="930"/>
    </location>
</feature>
<comment type="similarity">
    <text evidence="3 10">Belongs to the glycosyl hydrolase 13 family.</text>
</comment>
<keyword evidence="16" id="KW-1185">Reference proteome</keyword>
<dbReference type="InterPro" id="IPR006048">
    <property type="entry name" value="A-amylase/branching_C"/>
</dbReference>
<evidence type="ECO:0000256" key="2">
    <source>
        <dbReference type="ARBA" id="ARBA00001913"/>
    </source>
</evidence>
<proteinExistence type="inferred from homology"/>
<dbReference type="OrthoDB" id="550577at2759"/>
<dbReference type="PANTHER" id="PTHR43447">
    <property type="entry name" value="ALPHA-AMYLASE"/>
    <property type="match status" value="1"/>
</dbReference>
<feature type="compositionally biased region" description="Polar residues" evidence="11">
    <location>
        <begin position="1019"/>
        <end position="1031"/>
    </location>
</feature>
<evidence type="ECO:0000256" key="12">
    <source>
        <dbReference type="SAM" id="SignalP"/>
    </source>
</evidence>
<feature type="region of interest" description="Disordered" evidence="11">
    <location>
        <begin position="619"/>
        <end position="730"/>
    </location>
</feature>
<evidence type="ECO:0000256" key="3">
    <source>
        <dbReference type="ARBA" id="ARBA00008061"/>
    </source>
</evidence>
<keyword evidence="9" id="KW-0326">Glycosidase</keyword>
<accession>A0A8H5GE41</accession>
<organism evidence="15 16">
    <name type="scientific">Tetrapyrgos nigripes</name>
    <dbReference type="NCBI Taxonomy" id="182062"/>
    <lineage>
        <taxon>Eukaryota</taxon>
        <taxon>Fungi</taxon>
        <taxon>Dikarya</taxon>
        <taxon>Basidiomycota</taxon>
        <taxon>Agaricomycotina</taxon>
        <taxon>Agaricomycetes</taxon>
        <taxon>Agaricomycetidae</taxon>
        <taxon>Agaricales</taxon>
        <taxon>Marasmiineae</taxon>
        <taxon>Marasmiaceae</taxon>
        <taxon>Tetrapyrgos</taxon>
    </lineage>
</organism>
<evidence type="ECO:0000313" key="16">
    <source>
        <dbReference type="Proteomes" id="UP000559256"/>
    </source>
</evidence>
<evidence type="ECO:0000313" key="15">
    <source>
        <dbReference type="EMBL" id="KAF5363224.1"/>
    </source>
</evidence>
<evidence type="ECO:0000256" key="4">
    <source>
        <dbReference type="ARBA" id="ARBA00012595"/>
    </source>
</evidence>
<feature type="compositionally biased region" description="Polar residues" evidence="11">
    <location>
        <begin position="671"/>
        <end position="693"/>
    </location>
</feature>
<dbReference type="SUPFAM" id="SSF51011">
    <property type="entry name" value="Glycosyl hydrolase domain"/>
    <property type="match status" value="1"/>
</dbReference>
<dbReference type="InterPro" id="IPR006046">
    <property type="entry name" value="Alpha_amylase"/>
</dbReference>
<dbReference type="GO" id="GO:0005975">
    <property type="term" value="P:carbohydrate metabolic process"/>
    <property type="evidence" value="ECO:0007669"/>
    <property type="project" value="InterPro"/>
</dbReference>
<dbReference type="InterPro" id="IPR013780">
    <property type="entry name" value="Glyco_hydro_b"/>
</dbReference>
<dbReference type="EMBL" id="JAACJM010000034">
    <property type="protein sequence ID" value="KAF5363224.1"/>
    <property type="molecule type" value="Genomic_DNA"/>
</dbReference>
<dbReference type="SUPFAM" id="SSF51445">
    <property type="entry name" value="(Trans)glycosidases"/>
    <property type="match status" value="1"/>
</dbReference>
<sequence length="1577" mass="171208">MKTAVGVLALCVLSWAQRVLSAPDSTPGRDVIIQMFQWNWDSIAAECRDFIGPAGYEFVQVSPASEHVQGNQWWTDYQVVSYKLDSKRGNRQQFANMIATCHQAGVKVIVDTVFNHMAGMDSGVGVDGSSFTHYDYPGIWTNQNFHHCGLTSNDDIQDWNNRAQVQTCELVNLADLATETEYVRGRLAEHANDLLSLGADGLRIDAAKHMATDDIANILSRLQRQTYSTQEVIYGQKEEIQPKEYVQNGDVQDFRYTKALRDAFTGGGLTGLQNIMYQQDWLPSSHANVFVANHDTERSNGQDSLYYNSPSNIYVLATIFSLAHPYGTPTILSSYDFANNDDGGPNNGFGTCTGNGGSGGWLCQHRWAAVSGMVGWRKAVGTSKINNWYSPPNKPNQIAFGRGNKGFVAINNADMEWNLEREGVKTQLADGVYCDVVSGNKDGERCSGVEFKVVGGLVTATVPARGAIAIHLSSKPSSLYLHPTSIQLQRGKLMSSGIGRKRGAAGAGNGIGLGPPPPSSPSNQRIVSNPSRLPQPAPSASPSRLPRISAINDSGRRGHHKQSASLTIPRHSDNGANGLTLASSLSPNVHKRAPSGGYFGASASRIPLAGTPKVLSPGATIPSAMSMPTIRTPSKIPKSSNEPSRLPTASSTSKLTPSLHTRAVSAIPNLKPSSQLGVDTSYGQNQRSTSASQLGRPAATGSHHVPDTSSLKAGNRTRRTVSSTAPGPVHAVGTVSSIVVPSPRLKPPKANGPPPIAFNADVKNKALPAAPPTLRQLHQLQSESDARRQVPVITGGKPRRQPQASPTQLLKSTIPTVQIQGDQSQDILQALPIPPSPLTAENIKVQPGPLTGTNDIQGVKLSQLAAQEQIPSLPPPDPVPMQARRFTKPHPTLILRQLQMHLERLRTLEDNDDQEDIQHHQQHQQPRHHRYQLQSNISLDIDELIAIHDREQIENEGMMKDGYKEMLSWEKWREEEDGSTLSATLNMLARKRKMEKETQRLAVFAQPLHQISLYASTTGISSTPSKAQPSHGQPEKGNDTKSGAGQVVTGPARGYEHDLPIVVCKCVQELVVRGEAELDVILDNMALDIVRLVYCLPGTGTYTSATPAKTRTSKPSKPSERLQILIQTFNSSSQQHKFGAFISLAGESTEDVWALLERFLEDLPEGVVGGIGEVGRDVLSGDVDMKMKGSDNAGGGGDRGRGAAVNGLGKSALSYGISRALWEYCIDDSCFQDEPTGTEMILKISMARLLLRLLPSSNLSLFAYLMGFLSWVVESRVGTTQDEMLDDDTTDGIAERQGLGLGSLENDPGALELVRRFGRWMFASTVWDVGVGFGCENANGVDPVEKSPTVMMLIWFLRHWTEIESRLFDEIVEMEMTLLDLHESAGKDHDEDQTPRVVYVEGGPEVGGHEASGRTGIQHVANDRTPIQVRRRREDSDLLSLCSATSSALDERLLEANDVDSDIEASFSQLQLARMSLSGLPPLSAVDEIPSTHFGQEPPSHPDITPLHHSSSDSESEDYGRKLRVVNRAASDGIDFSDDDDSEEKTSSSSRPPPPLFSPTLIAAALRNLLSHPSLRN</sequence>
<feature type="domain" description="Alpha-amylase C-terminal" evidence="13">
    <location>
        <begin position="386"/>
        <end position="475"/>
    </location>
</feature>
<dbReference type="GO" id="GO:0004556">
    <property type="term" value="F:alpha-amylase activity"/>
    <property type="evidence" value="ECO:0007669"/>
    <property type="project" value="UniProtKB-EC"/>
</dbReference>
<comment type="catalytic activity">
    <reaction evidence="1">
        <text>Endohydrolysis of (1-&gt;4)-alpha-D-glucosidic linkages in polysaccharides containing three or more (1-&gt;4)-alpha-linked D-glucose units.</text>
        <dbReference type="EC" id="3.2.1.1"/>
    </reaction>
</comment>
<feature type="region of interest" description="Disordered" evidence="11">
    <location>
        <begin position="1487"/>
        <end position="1559"/>
    </location>
</feature>
<reference evidence="15 16" key="1">
    <citation type="journal article" date="2020" name="ISME J.">
        <title>Uncovering the hidden diversity of litter-decomposition mechanisms in mushroom-forming fungi.</title>
        <authorList>
            <person name="Floudas D."/>
            <person name="Bentzer J."/>
            <person name="Ahren D."/>
            <person name="Johansson T."/>
            <person name="Persson P."/>
            <person name="Tunlid A."/>
        </authorList>
    </citation>
    <scope>NUCLEOTIDE SEQUENCE [LARGE SCALE GENOMIC DNA]</scope>
    <source>
        <strain evidence="15 16">CBS 291.85</strain>
    </source>
</reference>
<keyword evidence="12" id="KW-0732">Signal</keyword>
<feature type="domain" description="Glycosyl hydrolase family 13 catalytic" evidence="14">
    <location>
        <begin position="30"/>
        <end position="377"/>
    </location>
</feature>
<evidence type="ECO:0000256" key="1">
    <source>
        <dbReference type="ARBA" id="ARBA00000548"/>
    </source>
</evidence>
<keyword evidence="6" id="KW-0378">Hydrolase</keyword>
<dbReference type="EC" id="3.2.1.1" evidence="4"/>
<keyword evidence="5" id="KW-0479">Metal-binding</keyword>
<dbReference type="GO" id="GO:0046872">
    <property type="term" value="F:metal ion binding"/>
    <property type="evidence" value="ECO:0007669"/>
    <property type="project" value="UniProtKB-KW"/>
</dbReference>
<dbReference type="InterPro" id="IPR031319">
    <property type="entry name" value="A-amylase_C"/>
</dbReference>
<dbReference type="Proteomes" id="UP000559256">
    <property type="component" value="Unassembled WGS sequence"/>
</dbReference>
<feature type="compositionally biased region" description="Low complexity" evidence="11">
    <location>
        <begin position="540"/>
        <end position="550"/>
    </location>
</feature>
<evidence type="ECO:0000256" key="7">
    <source>
        <dbReference type="ARBA" id="ARBA00022837"/>
    </source>
</evidence>
<dbReference type="CDD" id="cd11317">
    <property type="entry name" value="AmyAc_bac_euk_AmyA"/>
    <property type="match status" value="1"/>
</dbReference>
<keyword evidence="8" id="KW-0119">Carbohydrate metabolism</keyword>
<dbReference type="Gene3D" id="3.20.20.80">
    <property type="entry name" value="Glycosidases"/>
    <property type="match status" value="1"/>
</dbReference>
<feature type="signal peptide" evidence="12">
    <location>
        <begin position="1"/>
        <end position="21"/>
    </location>
</feature>
<dbReference type="SMART" id="SM00632">
    <property type="entry name" value="Aamy_C"/>
    <property type="match status" value="1"/>
</dbReference>
<dbReference type="Pfam" id="PF00128">
    <property type="entry name" value="Alpha-amylase"/>
    <property type="match status" value="1"/>
</dbReference>
<feature type="chain" id="PRO_5034271045" description="alpha-amylase" evidence="12">
    <location>
        <begin position="22"/>
        <end position="1577"/>
    </location>
</feature>
<dbReference type="PRINTS" id="PR00110">
    <property type="entry name" value="ALPHAAMYLASE"/>
</dbReference>
<evidence type="ECO:0000256" key="6">
    <source>
        <dbReference type="ARBA" id="ARBA00022801"/>
    </source>
</evidence>
<feature type="region of interest" description="Disordered" evidence="11">
    <location>
        <begin position="1019"/>
        <end position="1049"/>
    </location>
</feature>
<feature type="compositionally biased region" description="Basic residues" evidence="11">
    <location>
        <begin position="920"/>
        <end position="930"/>
    </location>
</feature>
<dbReference type="SMART" id="SM00642">
    <property type="entry name" value="Aamy"/>
    <property type="match status" value="1"/>
</dbReference>
<evidence type="ECO:0000256" key="9">
    <source>
        <dbReference type="ARBA" id="ARBA00023295"/>
    </source>
</evidence>
<dbReference type="InterPro" id="IPR006047">
    <property type="entry name" value="GH13_cat_dom"/>
</dbReference>
<dbReference type="Gene3D" id="2.60.40.1180">
    <property type="entry name" value="Golgi alpha-mannosidase II"/>
    <property type="match status" value="1"/>
</dbReference>
<keyword evidence="7" id="KW-0106">Calcium</keyword>
<dbReference type="Pfam" id="PF02806">
    <property type="entry name" value="Alpha-amylase_C"/>
    <property type="match status" value="1"/>
</dbReference>
<feature type="region of interest" description="Disordered" evidence="11">
    <location>
        <begin position="498"/>
        <end position="588"/>
    </location>
</feature>
<name>A0A8H5GE41_9AGAR</name>
<evidence type="ECO:0000259" key="13">
    <source>
        <dbReference type="SMART" id="SM00632"/>
    </source>
</evidence>
<feature type="compositionally biased region" description="Polar residues" evidence="11">
    <location>
        <begin position="574"/>
        <end position="587"/>
    </location>
</feature>
<protein>
    <recommendedName>
        <fullName evidence="4">alpha-amylase</fullName>
        <ecNumber evidence="4">3.2.1.1</ecNumber>
    </recommendedName>
</protein>
<dbReference type="Gene3D" id="1.10.555.10">
    <property type="entry name" value="Rho GTPase activation protein"/>
    <property type="match status" value="1"/>
</dbReference>
<feature type="compositionally biased region" description="Polar residues" evidence="11">
    <location>
        <begin position="629"/>
        <end position="659"/>
    </location>
</feature>
<evidence type="ECO:0000256" key="10">
    <source>
        <dbReference type="RuleBase" id="RU003615"/>
    </source>
</evidence>
<dbReference type="InterPro" id="IPR008936">
    <property type="entry name" value="Rho_GTPase_activation_prot"/>
</dbReference>
<dbReference type="InterPro" id="IPR017853">
    <property type="entry name" value="GH"/>
</dbReference>
<evidence type="ECO:0000256" key="5">
    <source>
        <dbReference type="ARBA" id="ARBA00022723"/>
    </source>
</evidence>
<comment type="caution">
    <text evidence="15">The sequence shown here is derived from an EMBL/GenBank/DDBJ whole genome shotgun (WGS) entry which is preliminary data.</text>
</comment>
<evidence type="ECO:0000256" key="11">
    <source>
        <dbReference type="SAM" id="MobiDB-lite"/>
    </source>
</evidence>
<comment type="cofactor">
    <cofactor evidence="2">
        <name>Ca(2+)</name>
        <dbReference type="ChEBI" id="CHEBI:29108"/>
    </cofactor>
</comment>
<evidence type="ECO:0000259" key="14">
    <source>
        <dbReference type="SMART" id="SM00642"/>
    </source>
</evidence>
<gene>
    <name evidence="15" type="ORF">D9758_008374</name>
</gene>